<feature type="domain" description="Mannosyl-glycoprotein endo-beta-N-acetylglucosamidase-like" evidence="2">
    <location>
        <begin position="49"/>
        <end position="189"/>
    </location>
</feature>
<evidence type="ECO:0000256" key="1">
    <source>
        <dbReference type="SAM" id="SignalP"/>
    </source>
</evidence>
<keyword evidence="4" id="KW-1185">Reference proteome</keyword>
<proteinExistence type="predicted"/>
<feature type="chain" id="PRO_5020649927" evidence="1">
    <location>
        <begin position="23"/>
        <end position="450"/>
    </location>
</feature>
<dbReference type="OrthoDB" id="8452253at2"/>
<evidence type="ECO:0000259" key="2">
    <source>
        <dbReference type="Pfam" id="PF01832"/>
    </source>
</evidence>
<name>A0A4R6RLY9_9HYPH</name>
<comment type="caution">
    <text evidence="3">The sequence shown here is derived from an EMBL/GenBank/DDBJ whole genome shotgun (WGS) entry which is preliminary data.</text>
</comment>
<reference evidence="3 4" key="1">
    <citation type="submission" date="2019-03" db="EMBL/GenBank/DDBJ databases">
        <title>Genomic Encyclopedia of Type Strains, Phase IV (KMG-IV): sequencing the most valuable type-strain genomes for metagenomic binning, comparative biology and taxonomic classification.</title>
        <authorList>
            <person name="Goeker M."/>
        </authorList>
    </citation>
    <scope>NUCLEOTIDE SEQUENCE [LARGE SCALE GENOMIC DNA]</scope>
    <source>
        <strain evidence="3 4">DSM 102969</strain>
    </source>
</reference>
<gene>
    <name evidence="3" type="ORF">EDD54_1032</name>
</gene>
<dbReference type="GO" id="GO:0004040">
    <property type="term" value="F:amidase activity"/>
    <property type="evidence" value="ECO:0007669"/>
    <property type="project" value="InterPro"/>
</dbReference>
<dbReference type="Proteomes" id="UP000294547">
    <property type="component" value="Unassembled WGS sequence"/>
</dbReference>
<evidence type="ECO:0000313" key="3">
    <source>
        <dbReference type="EMBL" id="TDP87145.1"/>
    </source>
</evidence>
<keyword evidence="1" id="KW-0732">Signal</keyword>
<dbReference type="EMBL" id="SNXY01000006">
    <property type="protein sequence ID" value="TDP87145.1"/>
    <property type="molecule type" value="Genomic_DNA"/>
</dbReference>
<dbReference type="InterPro" id="IPR002901">
    <property type="entry name" value="MGlyc_endo_b_GlcNAc-like_dom"/>
</dbReference>
<evidence type="ECO:0000313" key="4">
    <source>
        <dbReference type="Proteomes" id="UP000294547"/>
    </source>
</evidence>
<dbReference type="RefSeq" id="WP_126535962.1">
    <property type="nucleotide sequence ID" value="NZ_BSPM01000008.1"/>
</dbReference>
<sequence>MRPILPALIVFIAWLAASPSAAQEWGCYDPRPGHPSDQEKADFVAAAGAAAVAAEKKYGVPAPAIAAMAIVESGYGWTRTALEAKNYFGWKYYSDRSAGGRAAYVLSCQPPEDINNKYVVFDSLEESVDFVAMKLSTLDYYHEASRAYRRTVAAGADPTEATRLWLERIANPYNWRPEAYVRSVTRVMNDPVRPSDALSAERNLFRLASLLHRNDPTAARPTVAPAVATVVPAASGAADALLEHALAKVKPWNGSCDAPETDRPGWEGFPVTLCRYSDVGAIVSTHMLNPDKTKLARWIATACRDAGAKKGVACVDYLVKEIQTASSMGVFPVSGYIPEPAGDGNYCFLFRDGVTITTARRPKQLPPASGGCDSDDHSDEAALKARKFARVASTTRYHYRVAGGLEDVGEDGDVRWLDVVRKLYQEAWTSDRNQLISAKAIAAKKAGVIE</sequence>
<protein>
    <submittedName>
        <fullName evidence="3">Mannosyl-glycoprotein endo-beta-N-acetylglucosaminidase</fullName>
    </submittedName>
</protein>
<dbReference type="Gene3D" id="1.10.530.10">
    <property type="match status" value="1"/>
</dbReference>
<accession>A0A4R6RLY9</accession>
<organism evidence="3 4">
    <name type="scientific">Oharaeibacter diazotrophicus</name>
    <dbReference type="NCBI Taxonomy" id="1920512"/>
    <lineage>
        <taxon>Bacteria</taxon>
        <taxon>Pseudomonadati</taxon>
        <taxon>Pseudomonadota</taxon>
        <taxon>Alphaproteobacteria</taxon>
        <taxon>Hyphomicrobiales</taxon>
        <taxon>Pleomorphomonadaceae</taxon>
        <taxon>Oharaeibacter</taxon>
    </lineage>
</organism>
<dbReference type="AlphaFoldDB" id="A0A4R6RLY9"/>
<dbReference type="Pfam" id="PF01832">
    <property type="entry name" value="Glucosaminidase"/>
    <property type="match status" value="1"/>
</dbReference>
<feature type="signal peptide" evidence="1">
    <location>
        <begin position="1"/>
        <end position="22"/>
    </location>
</feature>